<feature type="region of interest" description="Disordered" evidence="13">
    <location>
        <begin position="1243"/>
        <end position="1264"/>
    </location>
</feature>
<feature type="transmembrane region" description="Helical" evidence="14">
    <location>
        <begin position="415"/>
        <end position="439"/>
    </location>
</feature>
<feature type="transmembrane region" description="Helical" evidence="14">
    <location>
        <begin position="543"/>
        <end position="564"/>
    </location>
</feature>
<keyword evidence="11" id="KW-1015">Disulfide bond</keyword>
<dbReference type="GO" id="GO:0007267">
    <property type="term" value="P:cell-cell signaling"/>
    <property type="evidence" value="ECO:0007669"/>
    <property type="project" value="InterPro"/>
</dbReference>
<dbReference type="InterPro" id="IPR035091">
    <property type="entry name" value="Alpha_helix_dom_sf"/>
</dbReference>
<feature type="domain" description="Connexin cysteine-rich" evidence="16">
    <location>
        <begin position="160"/>
        <end position="226"/>
    </location>
</feature>
<evidence type="ECO:0000256" key="10">
    <source>
        <dbReference type="ARBA" id="ARBA00023136"/>
    </source>
</evidence>
<dbReference type="SUPFAM" id="SSF118220">
    <property type="entry name" value="Connexin43"/>
    <property type="match status" value="1"/>
</dbReference>
<evidence type="ECO:0000256" key="13">
    <source>
        <dbReference type="SAM" id="MobiDB-lite"/>
    </source>
</evidence>
<feature type="domain" description="Connexin cysteine-rich" evidence="16">
    <location>
        <begin position="428"/>
        <end position="494"/>
    </location>
</feature>
<feature type="transmembrane region" description="Helical" evidence="14">
    <location>
        <begin position="1039"/>
        <end position="1061"/>
    </location>
</feature>
<comment type="similarity">
    <text evidence="3">Belongs to the connexin family. Alpha-type (group II) subfamily.</text>
</comment>
<comment type="subunit">
    <text evidence="4 12">A connexon is composed of a hexamer of connexins.</text>
</comment>
<comment type="subcellular location">
    <subcellularLocation>
        <location evidence="1">Cell junction</location>
        <location evidence="1">Gap junction</location>
    </subcellularLocation>
    <subcellularLocation>
        <location evidence="2 12">Cell membrane</location>
        <topology evidence="2 12">Multi-pass membrane protein</topology>
    </subcellularLocation>
</comment>
<organism evidence="17 18">
    <name type="scientific">Merluccius polli</name>
    <name type="common">Benguela hake</name>
    <name type="synonym">Merluccius cadenati</name>
    <dbReference type="NCBI Taxonomy" id="89951"/>
    <lineage>
        <taxon>Eukaryota</taxon>
        <taxon>Metazoa</taxon>
        <taxon>Chordata</taxon>
        <taxon>Craniata</taxon>
        <taxon>Vertebrata</taxon>
        <taxon>Euteleostomi</taxon>
        <taxon>Actinopterygii</taxon>
        <taxon>Neopterygii</taxon>
        <taxon>Teleostei</taxon>
        <taxon>Neoteleostei</taxon>
        <taxon>Acanthomorphata</taxon>
        <taxon>Zeiogadaria</taxon>
        <taxon>Gadariae</taxon>
        <taxon>Gadiformes</taxon>
        <taxon>Gadoidei</taxon>
        <taxon>Merlucciidae</taxon>
        <taxon>Merluccius</taxon>
    </lineage>
</organism>
<protein>
    <recommendedName>
        <fullName evidence="12">Gap junction protein</fullName>
    </recommendedName>
</protein>
<feature type="domain" description="Connexin cysteine-rich" evidence="16">
    <location>
        <begin position="890"/>
        <end position="959"/>
    </location>
</feature>
<dbReference type="InterPro" id="IPR034634">
    <property type="entry name" value="Connexin_C"/>
</dbReference>
<dbReference type="PANTHER" id="PTHR11984">
    <property type="entry name" value="CONNEXIN"/>
    <property type="match status" value="1"/>
</dbReference>
<keyword evidence="9 14" id="KW-1133">Transmembrane helix</keyword>
<keyword evidence="6 12" id="KW-0812">Transmembrane</keyword>
<evidence type="ECO:0000256" key="2">
    <source>
        <dbReference type="ARBA" id="ARBA00004651"/>
    </source>
</evidence>
<feature type="region of interest" description="Disordered" evidence="13">
    <location>
        <begin position="1281"/>
        <end position="1351"/>
    </location>
</feature>
<feature type="transmembrane region" description="Helical" evidence="14">
    <location>
        <begin position="982"/>
        <end position="1003"/>
    </location>
</feature>
<keyword evidence="5" id="KW-1003">Cell membrane</keyword>
<feature type="transmembrane region" description="Helical" evidence="14">
    <location>
        <begin position="601"/>
        <end position="623"/>
    </location>
</feature>
<dbReference type="InterPro" id="IPR017990">
    <property type="entry name" value="Connexin_CS"/>
</dbReference>
<feature type="domain" description="Connexin N-terminal" evidence="15">
    <location>
        <begin position="320"/>
        <end position="353"/>
    </location>
</feature>
<dbReference type="SMART" id="SM01089">
    <property type="entry name" value="Connexin_CCC"/>
    <property type="match status" value="5"/>
</dbReference>
<feature type="domain" description="Connexin N-terminal" evidence="15">
    <location>
        <begin position="1005"/>
        <end position="1038"/>
    </location>
</feature>
<feature type="transmembrane region" description="Helical" evidence="14">
    <location>
        <begin position="659"/>
        <end position="683"/>
    </location>
</feature>
<name>A0AA47MYY0_MERPO</name>
<sequence>MGEWDLLSRLLDKVQSHSTVIGKVWLTVLFVFRILVLSTATEKVWGDEQSDFVCNIKQPGCENVCYDHAFPISHVRFWVLQIISVATPTLVYLGHVLHVIHVERKVREKILKQAELDDEADLFLRKGYKIPKYSHSNGKINLRGRLLRSYVLSLLAKIILELGFIVGQYFLYGFTLQARYVCSMFPCPHQVDCFLSRPTEKSIFIWFMLVVACISLALSVVELLHLCMKATGECMARRQDYTVTPVTPPLVERKAFKNGQQMIQDHFKLERKECRGDTGDWGFLSSLLDKVQSHSTVIGKVWMSVLFLFRIMVLGAGAESVWGDEQSGFICNTQQPGCENVCYDWIFPISHIRFWVLQIIFVSTPTLVYLGHAMHVIHKETKLREQLASPGGSHIQKLPKYTNEKGKVKIKGNLLGSYLAQLVAKILIEAAFIMGQYYLYGFIMVPMFPCSKKPCPFTVECYMSRPTEKTIFIIFMLVVACVSLLLNVVEVFYLLLSRMRCGSRKRTHRITSAQHPAELSGAIMGDWGFLSSLLDKVQSHSTVIGKVWLTVLFIFRIMVIGAGAEKVWGDEQSNMICNTKQPGCKNVCYDHAFPISHIRFWVLQIIFVSTPTLVYLGHVLHVIHKENKLREHMQTSGELTKLPKYSDDKGHVKIKGDLLGSYMTAIFFRILLEVAFIVGQYYLYGFVMDPRVVCSRAPCPFTVECYMSRPTEKTIFIIFMLVVACVSLLLNVVEVFYLLCSHRRTPKSHVQAHSTVVGKIWMSVLLVFRILVLGVAADEVWADEQTDFFCNNNEPGCKLACYNWMFPVSYIRYWVLQILMVSTPTLVYLGHAAHVIHRENRLREQLQTNENKGASAALKQPKYTDDRGKIKIKGILLRSYLTQLVVKIILEVGFVVGQFYLYDSPFMVLFFHCRQDLCSHSIGTECFISRPTEKSIFIVFMLVAAGVSVFLNLLEILYLLCRMGDWSALGRLLDKVQAYSTAGGKVWLSVLFIFRILVLGTAVESAWGDEQSAFKCNTQQPGCENVCYDKSFPISHVRFWVLQIIFVSTPTLLYLAHVFYLMRKEQKLNRKEEELKAVQNDGGDVDIPLKKIEMKKLKHGLEEHGKVKMKGALLRTYIVSIFFKSMFEVGFLIIQWYIYGFSLAAVYTCERDPCPHRVDCFLSRPTEKTVFIIFMLVVSLVSLLLNVIELFYVFFKRIKDRVKGRQLPTLYPSAGTLSPTPKDLSTAKYAYYNGCSSPSAPLSPMSPPGYKLATGERGTGSCRNYNKQATEQNWTNYSTEQNRLGQNGAGSTISNSHAQAFDFPDDTHEHKKLTSSTAGHELQPLALLDPRPCSRASSRMSSRPRPDDLDV</sequence>
<dbReference type="Gene3D" id="1.20.5.1130">
    <property type="entry name" value="Connexin43"/>
    <property type="match status" value="1"/>
</dbReference>
<feature type="domain" description="Connexin cysteine-rich" evidence="16">
    <location>
        <begin position="672"/>
        <end position="738"/>
    </location>
</feature>
<feature type="transmembrane region" description="Helical" evidence="14">
    <location>
        <begin position="760"/>
        <end position="777"/>
    </location>
</feature>
<evidence type="ECO:0000256" key="5">
    <source>
        <dbReference type="ARBA" id="ARBA00022475"/>
    </source>
</evidence>
<dbReference type="InterPro" id="IPR019570">
    <property type="entry name" value="Connexin_CCC"/>
</dbReference>
<dbReference type="SMART" id="SM00037">
    <property type="entry name" value="CNX"/>
    <property type="match status" value="5"/>
</dbReference>
<comment type="function">
    <text evidence="12">One gap junction consists of a cluster of closely packed pairs of transmembrane channels, the connexons, through which materials of low MW diffuse from one cell to a neighboring cell.</text>
</comment>
<feature type="compositionally biased region" description="Low complexity" evidence="13">
    <location>
        <begin position="1330"/>
        <end position="1343"/>
    </location>
</feature>
<dbReference type="InterPro" id="IPR013124">
    <property type="entry name" value="Connexin43_C"/>
</dbReference>
<evidence type="ECO:0000259" key="15">
    <source>
        <dbReference type="SMART" id="SM00037"/>
    </source>
</evidence>
<dbReference type="GO" id="GO:0005922">
    <property type="term" value="C:connexin complex"/>
    <property type="evidence" value="ECO:0007669"/>
    <property type="project" value="InterPro"/>
</dbReference>
<feature type="domain" description="Connexin N-terminal" evidence="15">
    <location>
        <begin position="566"/>
        <end position="599"/>
    </location>
</feature>
<feature type="transmembrane region" description="Helical" evidence="14">
    <location>
        <begin position="203"/>
        <end position="228"/>
    </location>
</feature>
<feature type="transmembrane region" description="Helical" evidence="14">
    <location>
        <begin position="1116"/>
        <end position="1138"/>
    </location>
</feature>
<reference evidence="17" key="1">
    <citation type="journal article" date="2023" name="Front. Mar. Sci.">
        <title>A new Merluccius polli reference genome to investigate the effects of global change in West African waters.</title>
        <authorList>
            <person name="Mateo J.L."/>
            <person name="Blanco-Fernandez C."/>
            <person name="Garcia-Vazquez E."/>
            <person name="Machado-Schiaffino G."/>
        </authorList>
    </citation>
    <scope>NUCLEOTIDE SEQUENCE</scope>
    <source>
        <strain evidence="17">C29</strain>
        <tissue evidence="17">Fin</tissue>
    </source>
</reference>
<dbReference type="InterPro" id="IPR002261">
    <property type="entry name" value="Connexin43"/>
</dbReference>
<keyword evidence="10 14" id="KW-0472">Membrane</keyword>
<accession>A0AA47MYY0</accession>
<dbReference type="EMBL" id="JAOPHQ010001995">
    <property type="protein sequence ID" value="KAK0148834.1"/>
    <property type="molecule type" value="Genomic_DNA"/>
</dbReference>
<evidence type="ECO:0000256" key="1">
    <source>
        <dbReference type="ARBA" id="ARBA00004610"/>
    </source>
</evidence>
<evidence type="ECO:0000256" key="11">
    <source>
        <dbReference type="ARBA" id="ARBA00023157"/>
    </source>
</evidence>
<dbReference type="InterPro" id="IPR013092">
    <property type="entry name" value="Connexin_N"/>
</dbReference>
<feature type="transmembrane region" description="Helical" evidence="14">
    <location>
        <begin position="814"/>
        <end position="836"/>
    </location>
</feature>
<feature type="transmembrane region" description="Helical" evidence="14">
    <location>
        <begin position="149"/>
        <end position="171"/>
    </location>
</feature>
<evidence type="ECO:0000256" key="6">
    <source>
        <dbReference type="ARBA" id="ARBA00022692"/>
    </source>
</evidence>
<gene>
    <name evidence="17" type="primary">gja1</name>
    <name evidence="17" type="ORF">N1851_010745</name>
</gene>
<feature type="domain" description="Connexin N-terminal" evidence="15">
    <location>
        <begin position="779"/>
        <end position="812"/>
    </location>
</feature>
<proteinExistence type="inferred from homology"/>
<evidence type="ECO:0000256" key="7">
    <source>
        <dbReference type="ARBA" id="ARBA00022868"/>
    </source>
</evidence>
<keyword evidence="7 12" id="KW-0303">Gap junction</keyword>
<keyword evidence="18" id="KW-1185">Reference proteome</keyword>
<evidence type="ECO:0000313" key="17">
    <source>
        <dbReference type="EMBL" id="KAK0148834.1"/>
    </source>
</evidence>
<dbReference type="FunFam" id="1.20.1440.80:FF:000001">
    <property type="entry name" value="Gap junction alpha-1"/>
    <property type="match status" value="4"/>
</dbReference>
<dbReference type="Gene3D" id="1.20.1440.80">
    <property type="entry name" value="Gap junction channel protein cysteine-rich domain"/>
    <property type="match status" value="5"/>
</dbReference>
<dbReference type="Proteomes" id="UP001174136">
    <property type="component" value="Unassembled WGS sequence"/>
</dbReference>
<comment type="caution">
    <text evidence="17">The sequence shown here is derived from an EMBL/GenBank/DDBJ whole genome shotgun (WGS) entry which is preliminary data.</text>
</comment>
<dbReference type="Pfam" id="PF03508">
    <property type="entry name" value="Connexin43"/>
    <property type="match status" value="1"/>
</dbReference>
<feature type="compositionally biased region" description="Polar residues" evidence="13">
    <location>
        <begin position="1281"/>
        <end position="1298"/>
    </location>
</feature>
<evidence type="ECO:0000256" key="14">
    <source>
        <dbReference type="SAM" id="Phobius"/>
    </source>
</evidence>
<dbReference type="PROSITE" id="PS00408">
    <property type="entry name" value="CONNEXINS_2"/>
    <property type="match status" value="4"/>
</dbReference>
<evidence type="ECO:0000256" key="12">
    <source>
        <dbReference type="RuleBase" id="RU000630"/>
    </source>
</evidence>
<dbReference type="InterPro" id="IPR000500">
    <property type="entry name" value="Connexin"/>
</dbReference>
<dbReference type="PANTHER" id="PTHR11984:SF33">
    <property type="entry name" value="GAP JUNCTION ALPHA-1 PROTEIN"/>
    <property type="match status" value="1"/>
</dbReference>
<feature type="transmembrane region" description="Helical" evidence="14">
    <location>
        <begin position="715"/>
        <end position="739"/>
    </location>
</feature>
<dbReference type="GO" id="GO:0005243">
    <property type="term" value="F:gap junction channel activity"/>
    <property type="evidence" value="ECO:0007669"/>
    <property type="project" value="TreeGrafter"/>
</dbReference>
<feature type="transmembrane region" description="Helical" evidence="14">
    <location>
        <begin position="355"/>
        <end position="377"/>
    </location>
</feature>
<evidence type="ECO:0000256" key="8">
    <source>
        <dbReference type="ARBA" id="ARBA00022949"/>
    </source>
</evidence>
<evidence type="ECO:0000256" key="3">
    <source>
        <dbReference type="ARBA" id="ARBA00006589"/>
    </source>
</evidence>
<feature type="transmembrane region" description="Helical" evidence="14">
    <location>
        <begin position="78"/>
        <end position="100"/>
    </location>
</feature>
<dbReference type="InterPro" id="IPR038359">
    <property type="entry name" value="Connexin_N_sf"/>
</dbReference>
<keyword evidence="8" id="KW-0965">Cell junction</keyword>
<evidence type="ECO:0000256" key="4">
    <source>
        <dbReference type="ARBA" id="ARBA00011455"/>
    </source>
</evidence>
<feature type="transmembrane region" description="Helical" evidence="14">
    <location>
        <begin position="1171"/>
        <end position="1195"/>
    </location>
</feature>
<evidence type="ECO:0000313" key="18">
    <source>
        <dbReference type="Proteomes" id="UP001174136"/>
    </source>
</evidence>
<dbReference type="GO" id="GO:0010644">
    <property type="term" value="P:cell communication by electrical coupling"/>
    <property type="evidence" value="ECO:0007669"/>
    <property type="project" value="TreeGrafter"/>
</dbReference>
<feature type="domain" description="Connexin cysteine-rich" evidence="16">
    <location>
        <begin position="1127"/>
        <end position="1193"/>
    </location>
</feature>
<dbReference type="PRINTS" id="PR00206">
    <property type="entry name" value="CONNEXIN"/>
</dbReference>
<evidence type="ECO:0000256" key="9">
    <source>
        <dbReference type="ARBA" id="ARBA00022989"/>
    </source>
</evidence>
<dbReference type="PROSITE" id="PS00407">
    <property type="entry name" value="CONNEXINS_1"/>
    <property type="match status" value="3"/>
</dbReference>
<feature type="transmembrane region" description="Helical" evidence="14">
    <location>
        <begin position="880"/>
        <end position="901"/>
    </location>
</feature>
<dbReference type="Pfam" id="PF00029">
    <property type="entry name" value="Connexin"/>
    <property type="match status" value="5"/>
</dbReference>
<feature type="transmembrane region" description="Helical" evidence="14">
    <location>
        <begin position="471"/>
        <end position="496"/>
    </location>
</feature>
<evidence type="ECO:0000259" key="16">
    <source>
        <dbReference type="SMART" id="SM01089"/>
    </source>
</evidence>
<feature type="transmembrane region" description="Helical" evidence="14">
    <location>
        <begin position="20"/>
        <end position="40"/>
    </location>
</feature>
<feature type="transmembrane region" description="Helical" evidence="14">
    <location>
        <begin position="297"/>
        <end position="318"/>
    </location>
</feature>
<dbReference type="PRINTS" id="PR01132">
    <property type="entry name" value="CONNEXINA1"/>
</dbReference>
<feature type="domain" description="Connexin N-terminal" evidence="15">
    <location>
        <begin position="43"/>
        <end position="76"/>
    </location>
</feature>
<feature type="transmembrane region" description="Helical" evidence="14">
    <location>
        <begin position="936"/>
        <end position="961"/>
    </location>
</feature>
<dbReference type="GO" id="GO:0007507">
    <property type="term" value="P:heart development"/>
    <property type="evidence" value="ECO:0007669"/>
    <property type="project" value="InterPro"/>
</dbReference>